<dbReference type="Proteomes" id="UP000703674">
    <property type="component" value="Unassembled WGS sequence"/>
</dbReference>
<comment type="caution">
    <text evidence="2">The sequence shown here is derived from an EMBL/GenBank/DDBJ whole genome shotgun (WGS) entry which is preliminary data.</text>
</comment>
<dbReference type="RefSeq" id="WP_168137355.1">
    <property type="nucleotide sequence ID" value="NZ_JAAVJR010000002.1"/>
</dbReference>
<protein>
    <submittedName>
        <fullName evidence="2">Uncharacterized protein</fullName>
    </submittedName>
</protein>
<feature type="transmembrane region" description="Helical" evidence="1">
    <location>
        <begin position="35"/>
        <end position="54"/>
    </location>
</feature>
<keyword evidence="1" id="KW-1133">Transmembrane helix</keyword>
<feature type="transmembrane region" description="Helical" evidence="1">
    <location>
        <begin position="75"/>
        <end position="92"/>
    </location>
</feature>
<name>A0ABX1CVE8_9FLAO</name>
<accession>A0ABX1CVE8</accession>
<organism evidence="2 3">
    <name type="scientific">Salinimicrobium oceani</name>
    <dbReference type="NCBI Taxonomy" id="2722702"/>
    <lineage>
        <taxon>Bacteria</taxon>
        <taxon>Pseudomonadati</taxon>
        <taxon>Bacteroidota</taxon>
        <taxon>Flavobacteriia</taxon>
        <taxon>Flavobacteriales</taxon>
        <taxon>Flavobacteriaceae</taxon>
        <taxon>Salinimicrobium</taxon>
    </lineage>
</organism>
<keyword evidence="1" id="KW-0472">Membrane</keyword>
<reference evidence="2 3" key="1">
    <citation type="submission" date="2020-03" db="EMBL/GenBank/DDBJ databases">
        <title>Salinimicrobium sp. nov, isolated from SCS.</title>
        <authorList>
            <person name="Cao W.R."/>
        </authorList>
    </citation>
    <scope>NUCLEOTIDE SEQUENCE [LARGE SCALE GENOMIC DNA]</scope>
    <source>
        <strain evidence="3">J15B91</strain>
    </source>
</reference>
<evidence type="ECO:0000313" key="3">
    <source>
        <dbReference type="Proteomes" id="UP000703674"/>
    </source>
</evidence>
<evidence type="ECO:0000256" key="1">
    <source>
        <dbReference type="SAM" id="Phobius"/>
    </source>
</evidence>
<gene>
    <name evidence="2" type="ORF">HC175_04895</name>
</gene>
<keyword evidence="3" id="KW-1185">Reference proteome</keyword>
<sequence>MIQQSPFWKYYRDFNFFNLSFSILSWVFFGPVSGLLIFLSFGMGIGYLGFNYFRKQEYHLYYNLGYRKSFLIKKVWAHNLVFMGPVLLILLLL</sequence>
<dbReference type="EMBL" id="JAAVJR010000002">
    <property type="protein sequence ID" value="NJW52248.1"/>
    <property type="molecule type" value="Genomic_DNA"/>
</dbReference>
<evidence type="ECO:0000313" key="2">
    <source>
        <dbReference type="EMBL" id="NJW52248.1"/>
    </source>
</evidence>
<proteinExistence type="predicted"/>
<keyword evidence="1" id="KW-0812">Transmembrane</keyword>